<sequence>NPDFVIERLEPADLTLKQSKCTYAVSSVEYLGHIIDKDGLHPSPSKVEAIRSAPEPWSTTELKSFLGLLNYYSRFLPNLAIVLSPLYMLLLKETKWSWLDPEKSITESKISTQSLNLLVHYDGQKELVVSCNASLYGLGQFWLKRCKMVWRDLLPSPQGLFPLQRLLTIRKGRTCSHISCKKIPPLSFRAQVHLFRPQTSKVPVQ</sequence>
<dbReference type="InParanoid" id="A0A1X7VHN2"/>
<accession>A0A1X7VHN2</accession>
<organism evidence="1">
    <name type="scientific">Amphimedon queenslandica</name>
    <name type="common">Sponge</name>
    <dbReference type="NCBI Taxonomy" id="400682"/>
    <lineage>
        <taxon>Eukaryota</taxon>
        <taxon>Metazoa</taxon>
        <taxon>Porifera</taxon>
        <taxon>Demospongiae</taxon>
        <taxon>Heteroscleromorpha</taxon>
        <taxon>Haplosclerida</taxon>
        <taxon>Niphatidae</taxon>
        <taxon>Amphimedon</taxon>
    </lineage>
</organism>
<dbReference type="Gene3D" id="3.30.70.270">
    <property type="match status" value="2"/>
</dbReference>
<evidence type="ECO:0000313" key="1">
    <source>
        <dbReference type="EnsemblMetazoa" id="Aqu2.1.38977_001"/>
    </source>
</evidence>
<dbReference type="OMA" id="TTHEYLY"/>
<dbReference type="FunFam" id="3.30.70.270:FF:000020">
    <property type="entry name" value="Transposon Tf2-6 polyprotein-like Protein"/>
    <property type="match status" value="1"/>
</dbReference>
<reference evidence="1" key="1">
    <citation type="submission" date="2017-05" db="UniProtKB">
        <authorList>
            <consortium name="EnsemblMetazoa"/>
        </authorList>
    </citation>
    <scope>IDENTIFICATION</scope>
</reference>
<dbReference type="eggNOG" id="KOG0017">
    <property type="taxonomic scope" value="Eukaryota"/>
</dbReference>
<dbReference type="AlphaFoldDB" id="A0A1X7VHN2"/>
<dbReference type="InterPro" id="IPR050951">
    <property type="entry name" value="Retrovirus_Pol_polyprotein"/>
</dbReference>
<dbReference type="InterPro" id="IPR043128">
    <property type="entry name" value="Rev_trsase/Diguanyl_cyclase"/>
</dbReference>
<dbReference type="InterPro" id="IPR043502">
    <property type="entry name" value="DNA/RNA_pol_sf"/>
</dbReference>
<name>A0A1X7VHN2_AMPQE</name>
<dbReference type="PANTHER" id="PTHR37984">
    <property type="entry name" value="PROTEIN CBG26694"/>
    <property type="match status" value="1"/>
</dbReference>
<protein>
    <recommendedName>
        <fullName evidence="2">Reverse transcriptase/retrotransposon-derived protein RNase H-like domain-containing protein</fullName>
    </recommendedName>
</protein>
<dbReference type="EnsemblMetazoa" id="Aqu2.1.38977_001">
    <property type="protein sequence ID" value="Aqu2.1.38977_001"/>
    <property type="gene ID" value="Aqu2.1.38977"/>
</dbReference>
<dbReference type="SUPFAM" id="SSF56672">
    <property type="entry name" value="DNA/RNA polymerases"/>
    <property type="match status" value="1"/>
</dbReference>
<proteinExistence type="predicted"/>
<evidence type="ECO:0008006" key="2">
    <source>
        <dbReference type="Google" id="ProtNLM"/>
    </source>
</evidence>
<dbReference type="PANTHER" id="PTHR37984:SF5">
    <property type="entry name" value="PROTEIN NYNRIN-LIKE"/>
    <property type="match status" value="1"/>
</dbReference>